<dbReference type="Pfam" id="PF07715">
    <property type="entry name" value="Plug"/>
    <property type="match status" value="1"/>
</dbReference>
<keyword evidence="3 10" id="KW-1134">Transmembrane beta strand</keyword>
<keyword evidence="15" id="KW-1185">Reference proteome</keyword>
<comment type="caution">
    <text evidence="14">The sequence shown here is derived from an EMBL/GenBank/DDBJ whole genome shotgun (WGS) entry which is preliminary data.</text>
</comment>
<gene>
    <name evidence="14" type="ORF">QM480_15710</name>
</gene>
<evidence type="ECO:0000256" key="9">
    <source>
        <dbReference type="ARBA" id="ARBA00023237"/>
    </source>
</evidence>
<keyword evidence="5" id="KW-0732">Signal</keyword>
<dbReference type="PANTHER" id="PTHR30069">
    <property type="entry name" value="TONB-DEPENDENT OUTER MEMBRANE RECEPTOR"/>
    <property type="match status" value="1"/>
</dbReference>
<comment type="similarity">
    <text evidence="10 11">Belongs to the TonB-dependent receptor family.</text>
</comment>
<evidence type="ECO:0000256" key="5">
    <source>
        <dbReference type="ARBA" id="ARBA00022729"/>
    </source>
</evidence>
<dbReference type="Pfam" id="PF00593">
    <property type="entry name" value="TonB_dep_Rec_b-barrel"/>
    <property type="match status" value="1"/>
</dbReference>
<keyword evidence="2 10" id="KW-0813">Transport</keyword>
<dbReference type="InterPro" id="IPR008969">
    <property type="entry name" value="CarboxyPept-like_regulatory"/>
</dbReference>
<dbReference type="SUPFAM" id="SSF56935">
    <property type="entry name" value="Porins"/>
    <property type="match status" value="1"/>
</dbReference>
<accession>A0ABT6YQF2</accession>
<feature type="domain" description="TonB-dependent receptor plug" evidence="13">
    <location>
        <begin position="128"/>
        <end position="229"/>
    </location>
</feature>
<dbReference type="Gene3D" id="2.40.170.20">
    <property type="entry name" value="TonB-dependent receptor, beta-barrel domain"/>
    <property type="match status" value="1"/>
</dbReference>
<evidence type="ECO:0000259" key="12">
    <source>
        <dbReference type="Pfam" id="PF00593"/>
    </source>
</evidence>
<evidence type="ECO:0000256" key="3">
    <source>
        <dbReference type="ARBA" id="ARBA00022452"/>
    </source>
</evidence>
<evidence type="ECO:0000256" key="6">
    <source>
        <dbReference type="ARBA" id="ARBA00023077"/>
    </source>
</evidence>
<keyword evidence="7 10" id="KW-0472">Membrane</keyword>
<dbReference type="InterPro" id="IPR012910">
    <property type="entry name" value="Plug_dom"/>
</dbReference>
<organism evidence="14 15">
    <name type="scientific">Flectobacillus longus</name>
    <dbReference type="NCBI Taxonomy" id="2984207"/>
    <lineage>
        <taxon>Bacteria</taxon>
        <taxon>Pseudomonadati</taxon>
        <taxon>Bacteroidota</taxon>
        <taxon>Cytophagia</taxon>
        <taxon>Cytophagales</taxon>
        <taxon>Flectobacillaceae</taxon>
        <taxon>Flectobacillus</taxon>
    </lineage>
</organism>
<evidence type="ECO:0000259" key="13">
    <source>
        <dbReference type="Pfam" id="PF07715"/>
    </source>
</evidence>
<dbReference type="PANTHER" id="PTHR30069:SF29">
    <property type="entry name" value="HEMOGLOBIN AND HEMOGLOBIN-HAPTOGLOBIN-BINDING PROTEIN 1-RELATED"/>
    <property type="match status" value="1"/>
</dbReference>
<evidence type="ECO:0000256" key="8">
    <source>
        <dbReference type="ARBA" id="ARBA00023170"/>
    </source>
</evidence>
<dbReference type="InterPro" id="IPR000531">
    <property type="entry name" value="Beta-barrel_TonB"/>
</dbReference>
<name>A0ABT6YQF2_9BACT</name>
<evidence type="ECO:0000256" key="7">
    <source>
        <dbReference type="ARBA" id="ARBA00023136"/>
    </source>
</evidence>
<keyword evidence="4 10" id="KW-0812">Transmembrane</keyword>
<proteinExistence type="inferred from homology"/>
<evidence type="ECO:0000256" key="1">
    <source>
        <dbReference type="ARBA" id="ARBA00004571"/>
    </source>
</evidence>
<dbReference type="Pfam" id="PF13715">
    <property type="entry name" value="CarbopepD_reg_2"/>
    <property type="match status" value="1"/>
</dbReference>
<protein>
    <submittedName>
        <fullName evidence="14">TonB-dependent receptor</fullName>
    </submittedName>
</protein>
<feature type="domain" description="TonB-dependent receptor-like beta-barrel" evidence="12">
    <location>
        <begin position="280"/>
        <end position="703"/>
    </location>
</feature>
<dbReference type="Gene3D" id="2.60.40.1120">
    <property type="entry name" value="Carboxypeptidase-like, regulatory domain"/>
    <property type="match status" value="1"/>
</dbReference>
<evidence type="ECO:0000313" key="14">
    <source>
        <dbReference type="EMBL" id="MDI9865791.1"/>
    </source>
</evidence>
<dbReference type="RefSeq" id="WP_283370738.1">
    <property type="nucleotide sequence ID" value="NZ_JASHID010000011.1"/>
</dbReference>
<dbReference type="Proteomes" id="UP001236569">
    <property type="component" value="Unassembled WGS sequence"/>
</dbReference>
<dbReference type="InterPro" id="IPR036942">
    <property type="entry name" value="Beta-barrel_TonB_sf"/>
</dbReference>
<evidence type="ECO:0000256" key="2">
    <source>
        <dbReference type="ARBA" id="ARBA00022448"/>
    </source>
</evidence>
<dbReference type="SUPFAM" id="SSF49464">
    <property type="entry name" value="Carboxypeptidase regulatory domain-like"/>
    <property type="match status" value="1"/>
</dbReference>
<evidence type="ECO:0000256" key="11">
    <source>
        <dbReference type="RuleBase" id="RU003357"/>
    </source>
</evidence>
<sequence length="749" mass="84168">MKTTYNGLIPSIILGVILLFISSYSIMAQTVVKGAVYEQKSDNSLEPLIGASVRWANAKSGVLTDTEGNFSISKKPENHELIVSFVGYKTDTLMVHTTGFVKVLLQVAGQLNEVTVTSSPTNIDRLNPIQTEFINTKTLAKAACCNLSESFETNASVSVSYADAITGSKQIQMLGLSGNYVQTNVENIPSVRGLATTFGLNYIPGTWISSIDVSKGASSVVNGYESMTGALNVELQKPDDSDKLYVNTYINSFGRGELNINTARKLNDKWSVGLLTHGSGQSISIDQNNDTFRDMPLFGLATALNRWKYQSDRMMAQFGIKGLYENRTGGQNAADFVNKPYYEFGNRTKRVEAFAKIAALFPEKPYKGLGFIMNASVHDANAYFGLTSRSYTGLQKTFYSNLIYQNIIDNTNHTYKVGASFIADSYRESYLDSAFHRNELVPGVFGEYTYVIPEKFTLVLGGRMDFHNLYGNRFTPRIHAKYDLSSNTHLRASAGKGWRMPNAIAENFAMLVNSRQLLVLDQIRPEESWNYGASISHDFKVGTRNANLTLDYYRTDFNNQLTVDMESAYYIKFYNQRGKSYSNSFQAELNYSPIKRMDVKLAYRLFDVKNDIVTSSGELALLPKMFVNRDRVLVNVGYATKFDKWKFDLTWQWNGKRRIPDASHEHVQTIDSEPVYAPAFSNINAQVTRGFYRWELYVGGENLTGFRQNNPIMSASNPFSQHFDASMVWGPITGRMVYVGMRWKIPSKV</sequence>
<keyword evidence="9 10" id="KW-0998">Cell outer membrane</keyword>
<dbReference type="Gene3D" id="2.170.130.10">
    <property type="entry name" value="TonB-dependent receptor, plug domain"/>
    <property type="match status" value="1"/>
</dbReference>
<comment type="subcellular location">
    <subcellularLocation>
        <location evidence="1 10">Cell outer membrane</location>
        <topology evidence="1 10">Multi-pass membrane protein</topology>
    </subcellularLocation>
</comment>
<reference evidence="14 15" key="1">
    <citation type="submission" date="2023-05" db="EMBL/GenBank/DDBJ databases">
        <title>Novel species of genus Flectobacillus isolated from stream in China.</title>
        <authorList>
            <person name="Lu H."/>
        </authorList>
    </citation>
    <scope>NUCLEOTIDE SEQUENCE [LARGE SCALE GENOMIC DNA]</scope>
    <source>
        <strain evidence="14 15">DC10W</strain>
    </source>
</reference>
<dbReference type="PROSITE" id="PS52016">
    <property type="entry name" value="TONB_DEPENDENT_REC_3"/>
    <property type="match status" value="1"/>
</dbReference>
<dbReference type="EMBL" id="JASHID010000011">
    <property type="protein sequence ID" value="MDI9865791.1"/>
    <property type="molecule type" value="Genomic_DNA"/>
</dbReference>
<keyword evidence="8 14" id="KW-0675">Receptor</keyword>
<evidence type="ECO:0000256" key="4">
    <source>
        <dbReference type="ARBA" id="ARBA00022692"/>
    </source>
</evidence>
<keyword evidence="6 11" id="KW-0798">TonB box</keyword>
<evidence type="ECO:0000313" key="15">
    <source>
        <dbReference type="Proteomes" id="UP001236569"/>
    </source>
</evidence>
<dbReference type="InterPro" id="IPR037066">
    <property type="entry name" value="Plug_dom_sf"/>
</dbReference>
<evidence type="ECO:0000256" key="10">
    <source>
        <dbReference type="PROSITE-ProRule" id="PRU01360"/>
    </source>
</evidence>
<dbReference type="InterPro" id="IPR039426">
    <property type="entry name" value="TonB-dep_rcpt-like"/>
</dbReference>